<keyword evidence="1" id="KW-0472">Membrane</keyword>
<evidence type="ECO:0000256" key="1">
    <source>
        <dbReference type="SAM" id="Phobius"/>
    </source>
</evidence>
<protein>
    <submittedName>
        <fullName evidence="2">Uncharacterized protein</fullName>
    </submittedName>
</protein>
<sequence>GQILIIIIYSFMILFTIVIFPINVILGIVCNLFLPGYNLINLIKPDSGLIKKFGYMTIFSLAIANILMFFIYVIGYSIVPIGDNYGFWFWPEMVIIIIQIINISLILIDIFINNDN</sequence>
<comment type="caution">
    <text evidence="2">The sequence shown here is derived from an EMBL/GenBank/DDBJ whole genome shotgun (WGS) entry which is preliminary data.</text>
</comment>
<dbReference type="AlphaFoldDB" id="X1MRA7"/>
<dbReference type="EMBL" id="BARV01006829">
    <property type="protein sequence ID" value="GAI17225.1"/>
    <property type="molecule type" value="Genomic_DNA"/>
</dbReference>
<evidence type="ECO:0000313" key="2">
    <source>
        <dbReference type="EMBL" id="GAI17225.1"/>
    </source>
</evidence>
<keyword evidence="1" id="KW-0812">Transmembrane</keyword>
<name>X1MRA7_9ZZZZ</name>
<reference evidence="2" key="1">
    <citation type="journal article" date="2014" name="Front. Microbiol.">
        <title>High frequency of phylogenetically diverse reductive dehalogenase-homologous genes in deep subseafloor sedimentary metagenomes.</title>
        <authorList>
            <person name="Kawai M."/>
            <person name="Futagami T."/>
            <person name="Toyoda A."/>
            <person name="Takaki Y."/>
            <person name="Nishi S."/>
            <person name="Hori S."/>
            <person name="Arai W."/>
            <person name="Tsubouchi T."/>
            <person name="Morono Y."/>
            <person name="Uchiyama I."/>
            <person name="Ito T."/>
            <person name="Fujiyama A."/>
            <person name="Inagaki F."/>
            <person name="Takami H."/>
        </authorList>
    </citation>
    <scope>NUCLEOTIDE SEQUENCE</scope>
    <source>
        <strain evidence="2">Expedition CK06-06</strain>
    </source>
</reference>
<accession>X1MRA7</accession>
<feature type="transmembrane region" description="Helical" evidence="1">
    <location>
        <begin position="6"/>
        <end position="34"/>
    </location>
</feature>
<feature type="transmembrane region" description="Helical" evidence="1">
    <location>
        <begin position="87"/>
        <end position="112"/>
    </location>
</feature>
<organism evidence="2">
    <name type="scientific">marine sediment metagenome</name>
    <dbReference type="NCBI Taxonomy" id="412755"/>
    <lineage>
        <taxon>unclassified sequences</taxon>
        <taxon>metagenomes</taxon>
        <taxon>ecological metagenomes</taxon>
    </lineage>
</organism>
<feature type="non-terminal residue" evidence="2">
    <location>
        <position position="1"/>
    </location>
</feature>
<proteinExistence type="predicted"/>
<gene>
    <name evidence="2" type="ORF">S06H3_13977</name>
</gene>
<keyword evidence="1" id="KW-1133">Transmembrane helix</keyword>
<feature type="transmembrane region" description="Helical" evidence="1">
    <location>
        <begin position="55"/>
        <end position="75"/>
    </location>
</feature>